<name>A0A9K3H755_HELAN</name>
<gene>
    <name evidence="8" type="ORF">HanXRQr2_Chr14g0638211</name>
</gene>
<keyword evidence="4" id="KW-1133">Transmembrane helix</keyword>
<dbReference type="GO" id="GO:0032441">
    <property type="term" value="F:pheophorbide a oxygenase activity"/>
    <property type="evidence" value="ECO:0007669"/>
    <property type="project" value="UniProtKB-EC"/>
</dbReference>
<evidence type="ECO:0000256" key="2">
    <source>
        <dbReference type="ARBA" id="ARBA00022692"/>
    </source>
</evidence>
<keyword evidence="6" id="KW-0472">Membrane</keyword>
<dbReference type="Gene3D" id="3.90.380.10">
    <property type="entry name" value="Naphthalene 1,2-dioxygenase Alpha Subunit, Chain A, domain 1"/>
    <property type="match status" value="1"/>
</dbReference>
<dbReference type="Proteomes" id="UP000215914">
    <property type="component" value="Unassembled WGS sequence"/>
</dbReference>
<evidence type="ECO:0000256" key="6">
    <source>
        <dbReference type="ARBA" id="ARBA00023136"/>
    </source>
</evidence>
<accession>A0A9K3H755</accession>
<sequence>MCPSLSAHLIYGNSRGKRPRRLFFIFICIPVSPGNSRVIFIPGRNFAIWIDQVVPRWIYHIRQNLVIDSDLYLLHIEEKKLMEAGFSNRQKVCFVPTKSDAKVVAFRKWLKKYSGGRINWGNEFNVSLLPTLSREQLTDRLFA</sequence>
<dbReference type="EC" id="1.14.15.17" evidence="8"/>
<organism evidence="8 9">
    <name type="scientific">Helianthus annuus</name>
    <name type="common">Common sunflower</name>
    <dbReference type="NCBI Taxonomy" id="4232"/>
    <lineage>
        <taxon>Eukaryota</taxon>
        <taxon>Viridiplantae</taxon>
        <taxon>Streptophyta</taxon>
        <taxon>Embryophyta</taxon>
        <taxon>Tracheophyta</taxon>
        <taxon>Spermatophyta</taxon>
        <taxon>Magnoliopsida</taxon>
        <taxon>eudicotyledons</taxon>
        <taxon>Gunneridae</taxon>
        <taxon>Pentapetalae</taxon>
        <taxon>asterids</taxon>
        <taxon>campanulids</taxon>
        <taxon>Asterales</taxon>
        <taxon>Asteraceae</taxon>
        <taxon>Asteroideae</taxon>
        <taxon>Heliantheae alliance</taxon>
        <taxon>Heliantheae</taxon>
        <taxon>Helianthus</taxon>
    </lineage>
</organism>
<dbReference type="GO" id="GO:0016020">
    <property type="term" value="C:membrane"/>
    <property type="evidence" value="ECO:0007669"/>
    <property type="project" value="UniProtKB-SubCell"/>
</dbReference>
<evidence type="ECO:0000259" key="7">
    <source>
        <dbReference type="Pfam" id="PF08417"/>
    </source>
</evidence>
<comment type="caution">
    <text evidence="8">The sequence shown here is derived from an EMBL/GenBank/DDBJ whole genome shotgun (WGS) entry which is preliminary data.</text>
</comment>
<dbReference type="PANTHER" id="PTHR21266">
    <property type="entry name" value="IRON-SULFUR DOMAIN CONTAINING PROTEIN"/>
    <property type="match status" value="1"/>
</dbReference>
<comment type="subcellular location">
    <subcellularLocation>
        <location evidence="1">Membrane</location>
    </subcellularLocation>
</comment>
<keyword evidence="2" id="KW-0812">Transmembrane</keyword>
<dbReference type="AlphaFoldDB" id="A0A9K3H755"/>
<dbReference type="Gramene" id="mRNA:HanXRQr2_Chr14g0638211">
    <property type="protein sequence ID" value="mRNA:HanXRQr2_Chr14g0638211"/>
    <property type="gene ID" value="HanXRQr2_Chr14g0638211"/>
</dbReference>
<reference evidence="8" key="2">
    <citation type="submission" date="2020-06" db="EMBL/GenBank/DDBJ databases">
        <title>Helianthus annuus Genome sequencing and assembly Release 2.</title>
        <authorList>
            <person name="Gouzy J."/>
            <person name="Langlade N."/>
            <person name="Munos S."/>
        </authorList>
    </citation>
    <scope>NUCLEOTIDE SEQUENCE</scope>
    <source>
        <tissue evidence="8">Leaves</tissue>
    </source>
</reference>
<evidence type="ECO:0000256" key="3">
    <source>
        <dbReference type="ARBA" id="ARBA00022946"/>
    </source>
</evidence>
<keyword evidence="3" id="KW-0809">Transit peptide</keyword>
<evidence type="ECO:0000256" key="1">
    <source>
        <dbReference type="ARBA" id="ARBA00004370"/>
    </source>
</evidence>
<dbReference type="Pfam" id="PF08417">
    <property type="entry name" value="PaO"/>
    <property type="match status" value="1"/>
</dbReference>
<dbReference type="GO" id="GO:0010277">
    <property type="term" value="F:chlorophyllide a oxygenase activity"/>
    <property type="evidence" value="ECO:0007669"/>
    <property type="project" value="InterPro"/>
</dbReference>
<feature type="domain" description="Pheophorbide a oxygenase" evidence="7">
    <location>
        <begin position="13"/>
        <end position="85"/>
    </location>
</feature>
<evidence type="ECO:0000256" key="5">
    <source>
        <dbReference type="ARBA" id="ARBA00023002"/>
    </source>
</evidence>
<dbReference type="InterPro" id="IPR013626">
    <property type="entry name" value="PaO"/>
</dbReference>
<dbReference type="InterPro" id="IPR050584">
    <property type="entry name" value="Cholesterol_7-desaturase"/>
</dbReference>
<evidence type="ECO:0000256" key="4">
    <source>
        <dbReference type="ARBA" id="ARBA00022989"/>
    </source>
</evidence>
<dbReference type="EMBL" id="MNCJ02000329">
    <property type="protein sequence ID" value="KAF5768596.1"/>
    <property type="molecule type" value="Genomic_DNA"/>
</dbReference>
<evidence type="ECO:0000313" key="9">
    <source>
        <dbReference type="Proteomes" id="UP000215914"/>
    </source>
</evidence>
<reference evidence="8" key="1">
    <citation type="journal article" date="2017" name="Nature">
        <title>The sunflower genome provides insights into oil metabolism, flowering and Asterid evolution.</title>
        <authorList>
            <person name="Badouin H."/>
            <person name="Gouzy J."/>
            <person name="Grassa C.J."/>
            <person name="Murat F."/>
            <person name="Staton S.E."/>
            <person name="Cottret L."/>
            <person name="Lelandais-Briere C."/>
            <person name="Owens G.L."/>
            <person name="Carrere S."/>
            <person name="Mayjonade B."/>
            <person name="Legrand L."/>
            <person name="Gill N."/>
            <person name="Kane N.C."/>
            <person name="Bowers J.E."/>
            <person name="Hubner S."/>
            <person name="Bellec A."/>
            <person name="Berard A."/>
            <person name="Berges H."/>
            <person name="Blanchet N."/>
            <person name="Boniface M.C."/>
            <person name="Brunel D."/>
            <person name="Catrice O."/>
            <person name="Chaidir N."/>
            <person name="Claudel C."/>
            <person name="Donnadieu C."/>
            <person name="Faraut T."/>
            <person name="Fievet G."/>
            <person name="Helmstetter N."/>
            <person name="King M."/>
            <person name="Knapp S.J."/>
            <person name="Lai Z."/>
            <person name="Le Paslier M.C."/>
            <person name="Lippi Y."/>
            <person name="Lorenzon L."/>
            <person name="Mandel J.R."/>
            <person name="Marage G."/>
            <person name="Marchand G."/>
            <person name="Marquand E."/>
            <person name="Bret-Mestries E."/>
            <person name="Morien E."/>
            <person name="Nambeesan S."/>
            <person name="Nguyen T."/>
            <person name="Pegot-Espagnet P."/>
            <person name="Pouilly N."/>
            <person name="Raftis F."/>
            <person name="Sallet E."/>
            <person name="Schiex T."/>
            <person name="Thomas J."/>
            <person name="Vandecasteele C."/>
            <person name="Vares D."/>
            <person name="Vear F."/>
            <person name="Vautrin S."/>
            <person name="Crespi M."/>
            <person name="Mangin B."/>
            <person name="Burke J.M."/>
            <person name="Salse J."/>
            <person name="Munos S."/>
            <person name="Vincourt P."/>
            <person name="Rieseberg L.H."/>
            <person name="Langlade N.B."/>
        </authorList>
    </citation>
    <scope>NUCLEOTIDE SEQUENCE</scope>
    <source>
        <tissue evidence="8">Leaves</tissue>
    </source>
</reference>
<evidence type="ECO:0000313" key="8">
    <source>
        <dbReference type="EMBL" id="KAF5768596.1"/>
    </source>
</evidence>
<proteinExistence type="predicted"/>
<protein>
    <submittedName>
        <fullName evidence="8">Pheophorbide a oxygenase</fullName>
        <ecNumber evidence="8">1.14.15.17</ecNumber>
    </submittedName>
</protein>
<dbReference type="PANTHER" id="PTHR21266:SF32">
    <property type="entry name" value="CHOLESTEROL 7-DESATURASE NVD"/>
    <property type="match status" value="1"/>
</dbReference>
<keyword evidence="9" id="KW-1185">Reference proteome</keyword>
<keyword evidence="5 8" id="KW-0560">Oxidoreductase</keyword>
<dbReference type="SUPFAM" id="SSF55961">
    <property type="entry name" value="Bet v1-like"/>
    <property type="match status" value="1"/>
</dbReference>